<proteinExistence type="predicted"/>
<dbReference type="RefSeq" id="WP_144683141.1">
    <property type="nucleotide sequence ID" value="NZ_VLLC01000006.1"/>
</dbReference>
<gene>
    <name evidence="2" type="ORF">LZ24_01102</name>
</gene>
<comment type="caution">
    <text evidence="2">The sequence shown here is derived from an EMBL/GenBank/DDBJ whole genome shotgun (WGS) entry which is preliminary data.</text>
</comment>
<dbReference type="OrthoDB" id="334367at2"/>
<feature type="domain" description="DUF5615" evidence="1">
    <location>
        <begin position="1"/>
        <end position="110"/>
    </location>
</feature>
<name>A0A562RYK6_9BACT</name>
<reference evidence="2 3" key="1">
    <citation type="submission" date="2019-07" db="EMBL/GenBank/DDBJ databases">
        <title>Genome sequencing of 100 strains of the haloalkaliphilic chemolithoautotrophic sulfur-oxidizing bacterium Thioalkalivibrio.</title>
        <authorList>
            <person name="Muyzer G."/>
        </authorList>
    </citation>
    <scope>NUCLEOTIDE SEQUENCE [LARGE SCALE GENOMIC DNA]</scope>
    <source>
        <strain evidence="2 3">ASO4-4</strain>
    </source>
</reference>
<dbReference type="EMBL" id="VLLC01000006">
    <property type="protein sequence ID" value="TWI74162.1"/>
    <property type="molecule type" value="Genomic_DNA"/>
</dbReference>
<evidence type="ECO:0000313" key="2">
    <source>
        <dbReference type="EMBL" id="TWI74162.1"/>
    </source>
</evidence>
<dbReference type="Proteomes" id="UP000318307">
    <property type="component" value="Unassembled WGS sequence"/>
</dbReference>
<dbReference type="Pfam" id="PF18480">
    <property type="entry name" value="DUF5615"/>
    <property type="match status" value="1"/>
</dbReference>
<dbReference type="AlphaFoldDB" id="A0A562RYK6"/>
<accession>A0A562RYK6</accession>
<evidence type="ECO:0000259" key="1">
    <source>
        <dbReference type="Pfam" id="PF18480"/>
    </source>
</evidence>
<dbReference type="InterPro" id="IPR041049">
    <property type="entry name" value="DUF5615"/>
</dbReference>
<evidence type="ECO:0000313" key="3">
    <source>
        <dbReference type="Proteomes" id="UP000318307"/>
    </source>
</evidence>
<organism evidence="2 3">
    <name type="scientific">Desulfobotulus alkaliphilus</name>
    <dbReference type="NCBI Taxonomy" id="622671"/>
    <lineage>
        <taxon>Bacteria</taxon>
        <taxon>Pseudomonadati</taxon>
        <taxon>Thermodesulfobacteriota</taxon>
        <taxon>Desulfobacteria</taxon>
        <taxon>Desulfobacterales</taxon>
        <taxon>Desulfobacteraceae</taxon>
        <taxon>Desulfobotulus</taxon>
    </lineage>
</organism>
<protein>
    <submittedName>
        <fullName evidence="2">Putative nuclease of predicted toxin-antitoxin system</fullName>
    </submittedName>
</protein>
<sequence>MKFLIDMNLYPQWVSVFENAGWEAQHWSFIGKPNTPDKEIFEYAKSNGYVIFTHDLDFGTILAATNTDFPSVIQIRIQDVTPEHLSDYIISATHQFKKHLEEGALITIDEKKSRARILPLRK</sequence>
<keyword evidence="3" id="KW-1185">Reference proteome</keyword>